<keyword evidence="2" id="KW-1185">Reference proteome</keyword>
<proteinExistence type="predicted"/>
<name>A0ABQ9G8T3_9NEOP</name>
<evidence type="ECO:0000313" key="1">
    <source>
        <dbReference type="EMBL" id="KAJ8868834.1"/>
    </source>
</evidence>
<dbReference type="EMBL" id="JARBHB010000014">
    <property type="protein sequence ID" value="KAJ8868834.1"/>
    <property type="molecule type" value="Genomic_DNA"/>
</dbReference>
<reference evidence="1 2" key="1">
    <citation type="submission" date="2023-02" db="EMBL/GenBank/DDBJ databases">
        <title>LHISI_Scaffold_Assembly.</title>
        <authorList>
            <person name="Stuart O.P."/>
            <person name="Cleave R."/>
            <person name="Magrath M.J.L."/>
            <person name="Mikheyev A.S."/>
        </authorList>
    </citation>
    <scope>NUCLEOTIDE SEQUENCE [LARGE SCALE GENOMIC DNA]</scope>
    <source>
        <strain evidence="1">Daus_M_001</strain>
        <tissue evidence="1">Leg muscle</tissue>
    </source>
</reference>
<organism evidence="1 2">
    <name type="scientific">Dryococelus australis</name>
    <dbReference type="NCBI Taxonomy" id="614101"/>
    <lineage>
        <taxon>Eukaryota</taxon>
        <taxon>Metazoa</taxon>
        <taxon>Ecdysozoa</taxon>
        <taxon>Arthropoda</taxon>
        <taxon>Hexapoda</taxon>
        <taxon>Insecta</taxon>
        <taxon>Pterygota</taxon>
        <taxon>Neoptera</taxon>
        <taxon>Polyneoptera</taxon>
        <taxon>Phasmatodea</taxon>
        <taxon>Verophasmatodea</taxon>
        <taxon>Anareolatae</taxon>
        <taxon>Phasmatidae</taxon>
        <taxon>Eurycanthinae</taxon>
        <taxon>Dryococelus</taxon>
    </lineage>
</organism>
<accession>A0ABQ9G8T3</accession>
<comment type="caution">
    <text evidence="1">The sequence shown here is derived from an EMBL/GenBank/DDBJ whole genome shotgun (WGS) entry which is preliminary data.</text>
</comment>
<dbReference type="Proteomes" id="UP001159363">
    <property type="component" value="Chromosome 13"/>
</dbReference>
<gene>
    <name evidence="1" type="ORF">PR048_030375</name>
</gene>
<sequence>MPPTSVLLTKLPETTQRNVMFLGGARTNTSWSPSWPPTVLRISPLYASLPGLVAAAHVSRQFLIARLHYRGSKLDPRSDRRSTQKTVAILEFRAGLEIETKFISNRRNWWFEFSIRDQQPSLTNRLTLLYRNRVFDQEEESIKENIRGKGKVDGSKTVLLLNQCPFPETPPYSKTRRYQRAGFVSEPVATKQCNSKYRISAAFETIKKNTRAIFNDVLRNMLWRCRACIECGGDNSEQLLYSLLNGDRIPVEIWFAIPSLFIWKVTVLIRNKHRVATPIFQVNGDDITNHMFRDARSQFYETLFAYLLLNYRLVKCVFLLSHSARLSTPGDARSYHQHLSHHSPRVSPTPPDQGCVVSFVFSSADCRDDIPTATPKPMTRPAFDGCPRLFRVCKPRVTTVISSCQPINLLNAVELCWLPRGFIRIEYCLAHYTRGRGGEVVRLLAPPPPMANRVRFPAGSLSDTKPIVGGFSRGSPVSTALAFRRCSIYPSHLAIIGSQELDFGNKIDESEIQNHEISLVQHFYIGTKIKRVPGSELGSFDLGLGKMLMQQGIGVIHAVHTRRTEQEPGETERIAATHKKAARHPFHTCCDVNCTTTFKRPTCELADD</sequence>
<protein>
    <submittedName>
        <fullName evidence="1">Uncharacterized protein</fullName>
    </submittedName>
</protein>
<evidence type="ECO:0000313" key="2">
    <source>
        <dbReference type="Proteomes" id="UP001159363"/>
    </source>
</evidence>